<dbReference type="GO" id="GO:0005524">
    <property type="term" value="F:ATP binding"/>
    <property type="evidence" value="ECO:0007669"/>
    <property type="project" value="UniProtKB-KW"/>
</dbReference>
<dbReference type="InterPro" id="IPR011009">
    <property type="entry name" value="Kinase-like_dom_sf"/>
</dbReference>
<keyword evidence="3" id="KW-0547">Nucleotide-binding</keyword>
<evidence type="ECO:0000256" key="5">
    <source>
        <dbReference type="ARBA" id="ARBA00022840"/>
    </source>
</evidence>
<dbReference type="CDD" id="cd05118">
    <property type="entry name" value="STKc_CMGC"/>
    <property type="match status" value="1"/>
</dbReference>
<dbReference type="PROSITE" id="PS00108">
    <property type="entry name" value="PROTEIN_KINASE_ST"/>
    <property type="match status" value="1"/>
</dbReference>
<evidence type="ECO:0000313" key="7">
    <source>
        <dbReference type="EMBL" id="KAE8149113.1"/>
    </source>
</evidence>
<dbReference type="AlphaFoldDB" id="A0A5N6TRY2"/>
<name>A0A5N6TRY2_ASPAV</name>
<gene>
    <name evidence="7" type="ORF">BDV25DRAFT_156927</name>
</gene>
<dbReference type="SMART" id="SM00220">
    <property type="entry name" value="S_TKc"/>
    <property type="match status" value="1"/>
</dbReference>
<dbReference type="PANTHER" id="PTHR45646:SF11">
    <property type="entry name" value="SERINE_THREONINE-PROTEIN KINASE DOA"/>
    <property type="match status" value="1"/>
</dbReference>
<evidence type="ECO:0000256" key="1">
    <source>
        <dbReference type="ARBA" id="ARBA00022527"/>
    </source>
</evidence>
<dbReference type="EMBL" id="ML742134">
    <property type="protein sequence ID" value="KAE8149113.1"/>
    <property type="molecule type" value="Genomic_DNA"/>
</dbReference>
<dbReference type="OrthoDB" id="5979581at2759"/>
<sequence length="431" mass="48661">MASILRALRNSIRRTRLSPREYSAIAHIIPAETPIEEETLPHYKAAHYYPVRIGDVYHARYQVAGKLGYGAYSTSWLCRDLQCAAPSPIDPGRALASGGSRAKNYAVLKVSTCLPDYPTATDRELRVYEHLAHIDSSHPGQSLIRDLYDSFDLQGPGGTHRCLVLQPMNMTLLEMMSMNPRPFDLPLLKMTIKRLLLALDFLHAEADVIHTDLKTDNLMLSLEDSSMLADFATAESENPSHRKLIDQSRSIYCSRRFRRPAKGRNYGLPVLCDLGEARIGKTQESGPFVQPHIYRAPEVIFEMPWGSAIDIWNLACLIWDLFEGQHLFGDIFDSGGGHDPFRHLALMVALVGPPPTEFVRHSETTEQCFDSSGDWIAHHEMSVPSVSLGALEKRLSGQEKESFLAFMRSMLKWMPEERKTAKQLLEHPFLF</sequence>
<evidence type="ECO:0000256" key="2">
    <source>
        <dbReference type="ARBA" id="ARBA00022679"/>
    </source>
</evidence>
<dbReference type="GO" id="GO:0004674">
    <property type="term" value="F:protein serine/threonine kinase activity"/>
    <property type="evidence" value="ECO:0007669"/>
    <property type="project" value="UniProtKB-KW"/>
</dbReference>
<keyword evidence="5" id="KW-0067">ATP-binding</keyword>
<dbReference type="InterPro" id="IPR000719">
    <property type="entry name" value="Prot_kinase_dom"/>
</dbReference>
<feature type="domain" description="Protein kinase" evidence="6">
    <location>
        <begin position="61"/>
        <end position="430"/>
    </location>
</feature>
<keyword evidence="1" id="KW-0723">Serine/threonine-protein kinase</keyword>
<accession>A0A5N6TRY2</accession>
<organism evidence="7 8">
    <name type="scientific">Aspergillus avenaceus</name>
    <dbReference type="NCBI Taxonomy" id="36643"/>
    <lineage>
        <taxon>Eukaryota</taxon>
        <taxon>Fungi</taxon>
        <taxon>Dikarya</taxon>
        <taxon>Ascomycota</taxon>
        <taxon>Pezizomycotina</taxon>
        <taxon>Eurotiomycetes</taxon>
        <taxon>Eurotiomycetidae</taxon>
        <taxon>Eurotiales</taxon>
        <taxon>Aspergillaceae</taxon>
        <taxon>Aspergillus</taxon>
        <taxon>Aspergillus subgen. Circumdati</taxon>
    </lineage>
</organism>
<dbReference type="GO" id="GO:0005634">
    <property type="term" value="C:nucleus"/>
    <property type="evidence" value="ECO:0007669"/>
    <property type="project" value="TreeGrafter"/>
</dbReference>
<reference evidence="7 8" key="1">
    <citation type="submission" date="2019-04" db="EMBL/GenBank/DDBJ databases">
        <title>Friends and foes A comparative genomics study of 23 Aspergillus species from section Flavi.</title>
        <authorList>
            <consortium name="DOE Joint Genome Institute"/>
            <person name="Kjaerbolling I."/>
            <person name="Vesth T."/>
            <person name="Frisvad J.C."/>
            <person name="Nybo J.L."/>
            <person name="Theobald S."/>
            <person name="Kildgaard S."/>
            <person name="Isbrandt T."/>
            <person name="Kuo A."/>
            <person name="Sato A."/>
            <person name="Lyhne E.K."/>
            <person name="Kogle M.E."/>
            <person name="Wiebenga A."/>
            <person name="Kun R.S."/>
            <person name="Lubbers R.J."/>
            <person name="Makela M.R."/>
            <person name="Barry K."/>
            <person name="Chovatia M."/>
            <person name="Clum A."/>
            <person name="Daum C."/>
            <person name="Haridas S."/>
            <person name="He G."/>
            <person name="LaButti K."/>
            <person name="Lipzen A."/>
            <person name="Mondo S."/>
            <person name="Riley R."/>
            <person name="Salamov A."/>
            <person name="Simmons B.A."/>
            <person name="Magnuson J.K."/>
            <person name="Henrissat B."/>
            <person name="Mortensen U.H."/>
            <person name="Larsen T.O."/>
            <person name="Devries R.P."/>
            <person name="Grigoriev I.V."/>
            <person name="Machida M."/>
            <person name="Baker S.E."/>
            <person name="Andersen M.R."/>
        </authorList>
    </citation>
    <scope>NUCLEOTIDE SEQUENCE [LARGE SCALE GENOMIC DNA]</scope>
    <source>
        <strain evidence="7 8">IBT 18842</strain>
    </source>
</reference>
<dbReference type="PANTHER" id="PTHR45646">
    <property type="entry name" value="SERINE/THREONINE-PROTEIN KINASE DOA-RELATED"/>
    <property type="match status" value="1"/>
</dbReference>
<dbReference type="Proteomes" id="UP000325780">
    <property type="component" value="Unassembled WGS sequence"/>
</dbReference>
<dbReference type="Pfam" id="PF00069">
    <property type="entry name" value="Pkinase"/>
    <property type="match status" value="2"/>
</dbReference>
<keyword evidence="4 7" id="KW-0418">Kinase</keyword>
<keyword evidence="2" id="KW-0808">Transferase</keyword>
<evidence type="ECO:0000313" key="8">
    <source>
        <dbReference type="Proteomes" id="UP000325780"/>
    </source>
</evidence>
<dbReference type="Gene3D" id="1.10.510.10">
    <property type="entry name" value="Transferase(Phosphotransferase) domain 1"/>
    <property type="match status" value="1"/>
</dbReference>
<dbReference type="InterPro" id="IPR051175">
    <property type="entry name" value="CLK_kinases"/>
</dbReference>
<dbReference type="InterPro" id="IPR008271">
    <property type="entry name" value="Ser/Thr_kinase_AS"/>
</dbReference>
<dbReference type="FunFam" id="1.10.510.10:FF:000922">
    <property type="entry name" value="Protein kinase domain protein"/>
    <property type="match status" value="1"/>
</dbReference>
<evidence type="ECO:0000256" key="4">
    <source>
        <dbReference type="ARBA" id="ARBA00022777"/>
    </source>
</evidence>
<keyword evidence="8" id="KW-1185">Reference proteome</keyword>
<evidence type="ECO:0000256" key="3">
    <source>
        <dbReference type="ARBA" id="ARBA00022741"/>
    </source>
</evidence>
<dbReference type="Gene3D" id="3.30.200.20">
    <property type="entry name" value="Phosphorylase Kinase, domain 1"/>
    <property type="match status" value="1"/>
</dbReference>
<proteinExistence type="predicted"/>
<dbReference type="GO" id="GO:0043484">
    <property type="term" value="P:regulation of RNA splicing"/>
    <property type="evidence" value="ECO:0007669"/>
    <property type="project" value="TreeGrafter"/>
</dbReference>
<evidence type="ECO:0000259" key="6">
    <source>
        <dbReference type="PROSITE" id="PS50011"/>
    </source>
</evidence>
<dbReference type="SUPFAM" id="SSF56112">
    <property type="entry name" value="Protein kinase-like (PK-like)"/>
    <property type="match status" value="1"/>
</dbReference>
<dbReference type="PROSITE" id="PS50011">
    <property type="entry name" value="PROTEIN_KINASE_DOM"/>
    <property type="match status" value="1"/>
</dbReference>
<protein>
    <submittedName>
        <fullName evidence="7">Kinase-like protein</fullName>
    </submittedName>
</protein>